<feature type="signal peptide" evidence="2">
    <location>
        <begin position="1"/>
        <end position="17"/>
    </location>
</feature>
<feature type="domain" description="DUF6287" evidence="3">
    <location>
        <begin position="67"/>
        <end position="100"/>
    </location>
</feature>
<sequence>MKSLSLMAVVSVSLLTACSLSTGKSAGASSSSTTPATMDASTSTMSASDTSSSSVEPSASSTNLGVSQMQVSELVDGHYASVKGSWQDAAGNQLTFDEHGLVSDVYTSYGLSATDYGTASGGVYGGDTGGFLLEFIPAGITIQSNDQFTDTSDTSKDRIWTGVGINTFAEQGQFYYRVEE</sequence>
<comment type="caution">
    <text evidence="4">The sequence shown here is derived from an EMBL/GenBank/DDBJ whole genome shotgun (WGS) entry which is preliminary data.</text>
</comment>
<dbReference type="Pfam" id="PF19804">
    <property type="entry name" value="DUF6287"/>
    <property type="match status" value="1"/>
</dbReference>
<accession>A0A1Q8E7L3</accession>
<evidence type="ECO:0000256" key="1">
    <source>
        <dbReference type="SAM" id="MobiDB-lite"/>
    </source>
</evidence>
<dbReference type="InterPro" id="IPR046254">
    <property type="entry name" value="DUF6287"/>
</dbReference>
<gene>
    <name evidence="4" type="ORF">BU202_06555</name>
</gene>
<dbReference type="Proteomes" id="UP000186890">
    <property type="component" value="Unassembled WGS sequence"/>
</dbReference>
<feature type="chain" id="PRO_5038894268" description="DUF6287 domain-containing protein" evidence="2">
    <location>
        <begin position="18"/>
        <end position="180"/>
    </location>
</feature>
<reference evidence="5" key="1">
    <citation type="submission" date="2016-12" db="EMBL/GenBank/DDBJ databases">
        <authorList>
            <person name="Gulvik C.A."/>
        </authorList>
    </citation>
    <scope>NUCLEOTIDE SEQUENCE [LARGE SCALE GENOMIC DNA]</scope>
    <source>
        <strain evidence="5">NED12-00049-6B</strain>
    </source>
</reference>
<feature type="compositionally biased region" description="Low complexity" evidence="1">
    <location>
        <begin position="22"/>
        <end position="62"/>
    </location>
</feature>
<organism evidence="4 5">
    <name type="scientific">Streptococcus cuniculi</name>
    <dbReference type="NCBI Taxonomy" id="1432788"/>
    <lineage>
        <taxon>Bacteria</taxon>
        <taxon>Bacillati</taxon>
        <taxon>Bacillota</taxon>
        <taxon>Bacilli</taxon>
        <taxon>Lactobacillales</taxon>
        <taxon>Streptococcaceae</taxon>
        <taxon>Streptococcus</taxon>
    </lineage>
</organism>
<keyword evidence="2" id="KW-0732">Signal</keyword>
<dbReference type="AlphaFoldDB" id="A0A1Q8E7L3"/>
<dbReference type="PROSITE" id="PS51257">
    <property type="entry name" value="PROKAR_LIPOPROTEIN"/>
    <property type="match status" value="1"/>
</dbReference>
<name>A0A1Q8E7L3_9STRE</name>
<evidence type="ECO:0000259" key="3">
    <source>
        <dbReference type="Pfam" id="PF19804"/>
    </source>
</evidence>
<proteinExistence type="predicted"/>
<keyword evidence="5" id="KW-1185">Reference proteome</keyword>
<protein>
    <recommendedName>
        <fullName evidence="3">DUF6287 domain-containing protein</fullName>
    </recommendedName>
</protein>
<dbReference type="EMBL" id="MSJM01000005">
    <property type="protein sequence ID" value="OLF47773.1"/>
    <property type="molecule type" value="Genomic_DNA"/>
</dbReference>
<evidence type="ECO:0000313" key="5">
    <source>
        <dbReference type="Proteomes" id="UP000186890"/>
    </source>
</evidence>
<feature type="region of interest" description="Disordered" evidence="1">
    <location>
        <begin position="22"/>
        <end position="63"/>
    </location>
</feature>
<evidence type="ECO:0000256" key="2">
    <source>
        <dbReference type="SAM" id="SignalP"/>
    </source>
</evidence>
<evidence type="ECO:0000313" key="4">
    <source>
        <dbReference type="EMBL" id="OLF47773.1"/>
    </source>
</evidence>